<feature type="compositionally biased region" description="Polar residues" evidence="1">
    <location>
        <begin position="682"/>
        <end position="704"/>
    </location>
</feature>
<sequence>MEQHRAIRSGAPTPEPRSTPVAAHASETRPATLAVDVTKAAEEEKHPQPMWEIFDPRLEEDPIDFLDFYNVCLNGRKGIRNKLMLREADIDRVNYISPCLAHNHKEIVESGAATAEAEETAMDVDPAPINPPPKIAGALTHKPTSPAFSKPWVQPGPIPDDDPSWLRLLARQDMERKIRGARIRPKPVFTSEFCNAPGKTSDPKKAVLRRELYDKYYYRAVTANREIESRSKCCLACGLQWTQCTTTRNAHYKQHCDELKLYRQHCQNQNILLEDPLRVESLDPARAPMTNNVPAINWFRDLEQIILNMENELLEREQTCRICDAHVDFADESMSDHYQKHANERKQLRTIGAIANSVPTTPTVIVTPEGASFINSSAKSSPARSYHGPSSTPEYIRRIYEKQDEERVRKALEESGKMADIMVNVAEQIRETGTIQQAYSSPPIMLSSGSKSSEPVVAASDDVMDTTEDGPIHSDVVGNTTAQRVFPPLMTPTSPSPKVVKDNLDFLSEYAETQEDNLDFLSTYNADTVKASDVPFEVIVIEDDDSDLYASPAPGPVDPIEGQHIDNDQAEIVQAIRSNSGELLALDGTVISDSEDAEEVLDAEVTEGEEAEELLEAFEVDDDELAEEVSKEFGRIEVDDAEVSDGSARSEVCYPPDDGLFDNLELSPEGLPQTSDLDQAQIESQDQEPNQTHGLASGNMTSKLSDPHEAEIELDAAKVLAQAMRRKIIKNWKAKLNVQQAFDAVDMTYALIHIVKDEMSQYDLATIEMEIYDRLVNQIYNLSEQIECESSDKEPVDRRGFYFEDVYLNSKDLLHGIRLEWYDIWRVIIKAKKAFEDWVADDSKSPVMLIKERIAELLRGVLMDVWRYGYQDNAPFPTRLRVAIRNDGLDLEYNDLEIDPLVHKACRWGCGVNNMRTLSHRALTRAVYMVRAERALPSSEAPEVARLSIIHQIQEYVRSEIRKEKRWRRKTGSRLGRQALIQEQWATPATPIISPAKWSTEALASTTPRTPFNSPWTPVAPSAPRKPSSSKESSKRKRPAPLPTPVSNRKRKVSDDLFQPGPPTPFDPDEVSPRMPKKPRKSSDSLYRPGSALLDPTTPPVTPKAPKHVPNREADGRFAKKVEKKSKQKQDNKTDEKKAKKVTFDAALSSKSSTSPSLSSPQVVITKKPATKKPSSSAPTKKPSKAAASKSTKSGVKKTTAKTKKAEPIAAATRPKRQAAIEAAKSFGKTKIVD</sequence>
<dbReference type="AlphaFoldDB" id="A0A9P8FLG9"/>
<gene>
    <name evidence="2" type="ORF">KCU98_g10121</name>
</gene>
<feature type="compositionally biased region" description="Polar residues" evidence="1">
    <location>
        <begin position="1006"/>
        <end position="1016"/>
    </location>
</feature>
<evidence type="ECO:0000313" key="2">
    <source>
        <dbReference type="EMBL" id="KAG9977347.1"/>
    </source>
</evidence>
<reference evidence="2" key="2">
    <citation type="submission" date="2021-08" db="EMBL/GenBank/DDBJ databases">
        <authorList>
            <person name="Gostincar C."/>
            <person name="Sun X."/>
            <person name="Song Z."/>
            <person name="Gunde-Cimerman N."/>
        </authorList>
    </citation>
    <scope>NUCLEOTIDE SEQUENCE</scope>
    <source>
        <strain evidence="2">EXF-9298</strain>
    </source>
</reference>
<dbReference type="Proteomes" id="UP000729357">
    <property type="component" value="Unassembled WGS sequence"/>
</dbReference>
<reference evidence="2" key="1">
    <citation type="journal article" date="2021" name="J Fungi (Basel)">
        <title>Virulence traits and population genomics of the black yeast Aureobasidium melanogenum.</title>
        <authorList>
            <person name="Cernosa A."/>
            <person name="Sun X."/>
            <person name="Gostincar C."/>
            <person name="Fang C."/>
            <person name="Gunde-Cimerman N."/>
            <person name="Song Z."/>
        </authorList>
    </citation>
    <scope>NUCLEOTIDE SEQUENCE</scope>
    <source>
        <strain evidence="2">EXF-9298</strain>
    </source>
</reference>
<feature type="region of interest" description="Disordered" evidence="1">
    <location>
        <begin position="1006"/>
        <end position="1234"/>
    </location>
</feature>
<evidence type="ECO:0000256" key="1">
    <source>
        <dbReference type="SAM" id="MobiDB-lite"/>
    </source>
</evidence>
<keyword evidence="3" id="KW-1185">Reference proteome</keyword>
<feature type="region of interest" description="Disordered" evidence="1">
    <location>
        <begin position="682"/>
        <end position="708"/>
    </location>
</feature>
<feature type="non-terminal residue" evidence="2">
    <location>
        <position position="1234"/>
    </location>
</feature>
<name>A0A9P8FLG9_AURME</name>
<feature type="compositionally biased region" description="Basic and acidic residues" evidence="1">
    <location>
        <begin position="1110"/>
        <end position="1121"/>
    </location>
</feature>
<accession>A0A9P8FLG9</accession>
<evidence type="ECO:0000313" key="3">
    <source>
        <dbReference type="Proteomes" id="UP000729357"/>
    </source>
</evidence>
<dbReference type="EMBL" id="JAHFXS010001468">
    <property type="protein sequence ID" value="KAG9977347.1"/>
    <property type="molecule type" value="Genomic_DNA"/>
</dbReference>
<dbReference type="PANTHER" id="PTHR24216:SF65">
    <property type="entry name" value="PAXILLIN-LIKE PROTEIN 1"/>
    <property type="match status" value="1"/>
</dbReference>
<feature type="compositionally biased region" description="Low complexity" evidence="1">
    <location>
        <begin position="1019"/>
        <end position="1031"/>
    </location>
</feature>
<organism evidence="2 3">
    <name type="scientific">Aureobasidium melanogenum</name>
    <name type="common">Aureobasidium pullulans var. melanogenum</name>
    <dbReference type="NCBI Taxonomy" id="46634"/>
    <lineage>
        <taxon>Eukaryota</taxon>
        <taxon>Fungi</taxon>
        <taxon>Dikarya</taxon>
        <taxon>Ascomycota</taxon>
        <taxon>Pezizomycotina</taxon>
        <taxon>Dothideomycetes</taxon>
        <taxon>Dothideomycetidae</taxon>
        <taxon>Dothideales</taxon>
        <taxon>Saccotheciaceae</taxon>
        <taxon>Aureobasidium</taxon>
    </lineage>
</organism>
<proteinExistence type="predicted"/>
<feature type="compositionally biased region" description="Basic and acidic residues" evidence="1">
    <location>
        <begin position="1128"/>
        <end position="1138"/>
    </location>
</feature>
<dbReference type="PANTHER" id="PTHR24216">
    <property type="entry name" value="PAXILLIN-RELATED"/>
    <property type="match status" value="1"/>
</dbReference>
<feature type="compositionally biased region" description="Low complexity" evidence="1">
    <location>
        <begin position="1148"/>
        <end position="1194"/>
    </location>
</feature>
<comment type="caution">
    <text evidence="2">The sequence shown here is derived from an EMBL/GenBank/DDBJ whole genome shotgun (WGS) entry which is preliminary data.</text>
</comment>
<protein>
    <submittedName>
        <fullName evidence="2">Uncharacterized protein</fullName>
    </submittedName>
</protein>
<feature type="region of interest" description="Disordered" evidence="1">
    <location>
        <begin position="1"/>
        <end position="30"/>
    </location>
</feature>